<accession>A0ABW4DV87</accession>
<dbReference type="RefSeq" id="WP_207392242.1">
    <property type="nucleotide sequence ID" value="NZ_CBCSAJ010000021.1"/>
</dbReference>
<dbReference type="PANTHER" id="PTHR43132:SF8">
    <property type="entry name" value="HTH-TYPE TRANSCRIPTIONAL REGULATOR KMTR"/>
    <property type="match status" value="1"/>
</dbReference>
<dbReference type="SMART" id="SM00418">
    <property type="entry name" value="HTH_ARSR"/>
    <property type="match status" value="1"/>
</dbReference>
<dbReference type="InterPro" id="IPR036388">
    <property type="entry name" value="WH-like_DNA-bd_sf"/>
</dbReference>
<gene>
    <name evidence="5" type="ORF">ACFQ5P_06175</name>
</gene>
<dbReference type="PROSITE" id="PS50987">
    <property type="entry name" value="HTH_ARSR_2"/>
    <property type="match status" value="1"/>
</dbReference>
<dbReference type="NCBIfam" id="NF033788">
    <property type="entry name" value="HTH_metalloreg"/>
    <property type="match status" value="1"/>
</dbReference>
<dbReference type="PRINTS" id="PR00778">
    <property type="entry name" value="HTHARSR"/>
</dbReference>
<organism evidence="5 6">
    <name type="scientific">Paracoccus nototheniae</name>
    <dbReference type="NCBI Taxonomy" id="2489002"/>
    <lineage>
        <taxon>Bacteria</taxon>
        <taxon>Pseudomonadati</taxon>
        <taxon>Pseudomonadota</taxon>
        <taxon>Alphaproteobacteria</taxon>
        <taxon>Rhodobacterales</taxon>
        <taxon>Paracoccaceae</taxon>
        <taxon>Paracoccus</taxon>
    </lineage>
</organism>
<keyword evidence="2" id="KW-0238">DNA-binding</keyword>
<evidence type="ECO:0000256" key="1">
    <source>
        <dbReference type="ARBA" id="ARBA00023015"/>
    </source>
</evidence>
<keyword evidence="1" id="KW-0805">Transcription regulation</keyword>
<keyword evidence="6" id="KW-1185">Reference proteome</keyword>
<evidence type="ECO:0000256" key="3">
    <source>
        <dbReference type="ARBA" id="ARBA00023163"/>
    </source>
</evidence>
<evidence type="ECO:0000313" key="5">
    <source>
        <dbReference type="EMBL" id="MFD1480873.1"/>
    </source>
</evidence>
<name>A0ABW4DV87_9RHOB</name>
<comment type="caution">
    <text evidence="5">The sequence shown here is derived from an EMBL/GenBank/DDBJ whole genome shotgun (WGS) entry which is preliminary data.</text>
</comment>
<protein>
    <submittedName>
        <fullName evidence="5">ArsR/SmtB family transcription factor</fullName>
    </submittedName>
</protein>
<reference evidence="6" key="1">
    <citation type="journal article" date="2019" name="Int. J. Syst. Evol. Microbiol.">
        <title>The Global Catalogue of Microorganisms (GCM) 10K type strain sequencing project: providing services to taxonomists for standard genome sequencing and annotation.</title>
        <authorList>
            <consortium name="The Broad Institute Genomics Platform"/>
            <consortium name="The Broad Institute Genome Sequencing Center for Infectious Disease"/>
            <person name="Wu L."/>
            <person name="Ma J."/>
        </authorList>
    </citation>
    <scope>NUCLEOTIDE SEQUENCE [LARGE SCALE GENOMIC DNA]</scope>
    <source>
        <strain evidence="6">CCM 8875</strain>
    </source>
</reference>
<evidence type="ECO:0000313" key="6">
    <source>
        <dbReference type="Proteomes" id="UP001597302"/>
    </source>
</evidence>
<dbReference type="InterPro" id="IPR001845">
    <property type="entry name" value="HTH_ArsR_DNA-bd_dom"/>
</dbReference>
<dbReference type="EMBL" id="JBHTOQ010000012">
    <property type="protein sequence ID" value="MFD1480873.1"/>
    <property type="molecule type" value="Genomic_DNA"/>
</dbReference>
<feature type="domain" description="HTH arsR-type" evidence="4">
    <location>
        <begin position="8"/>
        <end position="102"/>
    </location>
</feature>
<dbReference type="SUPFAM" id="SSF46785">
    <property type="entry name" value="Winged helix' DNA-binding domain"/>
    <property type="match status" value="1"/>
</dbReference>
<dbReference type="CDD" id="cd00090">
    <property type="entry name" value="HTH_ARSR"/>
    <property type="match status" value="1"/>
</dbReference>
<dbReference type="InterPro" id="IPR011991">
    <property type="entry name" value="ArsR-like_HTH"/>
</dbReference>
<keyword evidence="3" id="KW-0804">Transcription</keyword>
<dbReference type="PANTHER" id="PTHR43132">
    <property type="entry name" value="ARSENICAL RESISTANCE OPERON REPRESSOR ARSR-RELATED"/>
    <property type="match status" value="1"/>
</dbReference>
<dbReference type="InterPro" id="IPR051011">
    <property type="entry name" value="Metal_resp_trans_reg"/>
</dbReference>
<sequence length="102" mass="10906">MKIGMAAPDANQLDLAATMFSALAEPSRLRLLLSLTEKEASVSELSAATGDKLSTVSARLGVLHKARLVARRRDGKSIIYSLADHHVLSLVSNAVDHACEDH</sequence>
<proteinExistence type="predicted"/>
<evidence type="ECO:0000256" key="2">
    <source>
        <dbReference type="ARBA" id="ARBA00023125"/>
    </source>
</evidence>
<evidence type="ECO:0000259" key="4">
    <source>
        <dbReference type="PROSITE" id="PS50987"/>
    </source>
</evidence>
<dbReference type="InterPro" id="IPR036390">
    <property type="entry name" value="WH_DNA-bd_sf"/>
</dbReference>
<dbReference type="Proteomes" id="UP001597302">
    <property type="component" value="Unassembled WGS sequence"/>
</dbReference>
<dbReference type="Pfam" id="PF01022">
    <property type="entry name" value="HTH_5"/>
    <property type="match status" value="1"/>
</dbReference>
<dbReference type="Gene3D" id="1.10.10.10">
    <property type="entry name" value="Winged helix-like DNA-binding domain superfamily/Winged helix DNA-binding domain"/>
    <property type="match status" value="1"/>
</dbReference>